<dbReference type="OrthoDB" id="258246at2"/>
<dbReference type="PANTHER" id="PTHR33886">
    <property type="entry name" value="UNSATURATED RHAMNOGALACTURONAN HYDROLASE (EUROFUNG)"/>
    <property type="match status" value="1"/>
</dbReference>
<organism evidence="4 5">
    <name type="scientific">Vibrio nigripulchritudo</name>
    <dbReference type="NCBI Taxonomy" id="28173"/>
    <lineage>
        <taxon>Bacteria</taxon>
        <taxon>Pseudomonadati</taxon>
        <taxon>Pseudomonadota</taxon>
        <taxon>Gammaproteobacteria</taxon>
        <taxon>Vibrionales</taxon>
        <taxon>Vibrionaceae</taxon>
        <taxon>Vibrio</taxon>
    </lineage>
</organism>
<keyword evidence="1 4" id="KW-0378">Hydrolase</keyword>
<evidence type="ECO:0000256" key="2">
    <source>
        <dbReference type="SAM" id="SignalP"/>
    </source>
</evidence>
<dbReference type="Proteomes" id="UP000016895">
    <property type="component" value="Chromosome 2"/>
</dbReference>
<dbReference type="Pfam" id="PF22633">
    <property type="entry name" value="F5_F8_type_C_2"/>
    <property type="match status" value="1"/>
</dbReference>
<dbReference type="InterPro" id="IPR010905">
    <property type="entry name" value="Glyco_hydro_88"/>
</dbReference>
<accession>U4KBH9</accession>
<dbReference type="PANTHER" id="PTHR33886:SF8">
    <property type="entry name" value="UNSATURATED RHAMNOGALACTURONAN HYDROLASE (EUROFUNG)"/>
    <property type="match status" value="1"/>
</dbReference>
<feature type="domain" description="F5/8 type C" evidence="3">
    <location>
        <begin position="361"/>
        <end position="505"/>
    </location>
</feature>
<evidence type="ECO:0000259" key="3">
    <source>
        <dbReference type="PROSITE" id="PS50022"/>
    </source>
</evidence>
<reference evidence="4 5" key="1">
    <citation type="journal article" date="2013" name="ISME J.">
        <title>Comparative genomics of pathogenic lineages of Vibrio nigripulchritudo identifies virulence-associated traits.</title>
        <authorList>
            <person name="Goudenege D."/>
            <person name="Labreuche Y."/>
            <person name="Krin E."/>
            <person name="Ansquer D."/>
            <person name="Mangenot S."/>
            <person name="Calteau A."/>
            <person name="Medigue C."/>
            <person name="Mazel D."/>
            <person name="Polz M.F."/>
            <person name="Le Roux F."/>
        </authorList>
    </citation>
    <scope>NUCLEOTIDE SEQUENCE [LARGE SCALE GENOMIC DNA]</scope>
    <source>
        <strain evidence="5">SnF1</strain>
    </source>
</reference>
<gene>
    <name evidence="4" type="ORF">VIBNI_B0405</name>
</gene>
<dbReference type="STRING" id="28173.VIBNI_B0405"/>
<dbReference type="Pfam" id="PF00754">
    <property type="entry name" value="F5_F8_type_C"/>
    <property type="match status" value="1"/>
</dbReference>
<dbReference type="InterPro" id="IPR012341">
    <property type="entry name" value="6hp_glycosidase-like_sf"/>
</dbReference>
<dbReference type="Pfam" id="PF07470">
    <property type="entry name" value="Glyco_hydro_88"/>
    <property type="match status" value="1"/>
</dbReference>
<feature type="signal peptide" evidence="2">
    <location>
        <begin position="1"/>
        <end position="23"/>
    </location>
</feature>
<keyword evidence="2" id="KW-0732">Signal</keyword>
<evidence type="ECO:0000313" key="4">
    <source>
        <dbReference type="EMBL" id="CCO60220.1"/>
    </source>
</evidence>
<dbReference type="Gene3D" id="1.50.10.10">
    <property type="match status" value="1"/>
</dbReference>
<dbReference type="Gene3D" id="2.60.120.260">
    <property type="entry name" value="Galactose-binding domain-like"/>
    <property type="match status" value="3"/>
</dbReference>
<dbReference type="RefSeq" id="WP_022560855.1">
    <property type="nucleotide sequence ID" value="NC_022543.1"/>
</dbReference>
<dbReference type="GO" id="GO:0005975">
    <property type="term" value="P:carbohydrate metabolic process"/>
    <property type="evidence" value="ECO:0007669"/>
    <property type="project" value="InterPro"/>
</dbReference>
<dbReference type="PROSITE" id="PS50022">
    <property type="entry name" value="FA58C_3"/>
    <property type="match status" value="1"/>
</dbReference>
<evidence type="ECO:0000313" key="5">
    <source>
        <dbReference type="Proteomes" id="UP000016895"/>
    </source>
</evidence>
<dbReference type="InterPro" id="IPR000421">
    <property type="entry name" value="FA58C"/>
</dbReference>
<dbReference type="InterPro" id="IPR052043">
    <property type="entry name" value="PolySaccharide_Degr_Enz"/>
</dbReference>
<dbReference type="SUPFAM" id="SSF49785">
    <property type="entry name" value="Galactose-binding domain-like"/>
    <property type="match status" value="3"/>
</dbReference>
<evidence type="ECO:0000256" key="1">
    <source>
        <dbReference type="ARBA" id="ARBA00022801"/>
    </source>
</evidence>
<dbReference type="InterPro" id="IPR008979">
    <property type="entry name" value="Galactose-bd-like_sf"/>
</dbReference>
<protein>
    <submittedName>
        <fullName evidence="4">Putative Glycosyl Hydrolase fused with F5/8 type C domain</fullName>
    </submittedName>
</protein>
<dbReference type="InterPro" id="IPR008928">
    <property type="entry name" value="6-hairpin_glycosidase_sf"/>
</dbReference>
<name>U4KBH9_9VIBR</name>
<dbReference type="KEGG" id="vni:VIBNI_B0405"/>
<dbReference type="GO" id="GO:0016787">
    <property type="term" value="F:hydrolase activity"/>
    <property type="evidence" value="ECO:0007669"/>
    <property type="project" value="UniProtKB-KW"/>
</dbReference>
<keyword evidence="5" id="KW-1185">Reference proteome</keyword>
<sequence length="775" mass="86211">MNKLSMIKLSLLGAMLASATASGAYKFTPNDMLNTSKLVHDYWVDNGFYNSQYTPDTNWIYGAYHIGEFEYFKLVGNGKAWDNTLSWARDFSYEPHGSCSTTHADHQAAGQVFFELAPLANEPDTILDCLKESVMGVVNSSYPRYWSWADALYMAPAVWPLMADTLSDESEKETVYESLYTQYRSTYDQLWNEEYDLWARDSRYVYPRNPSPDGSPMFWSRGNGWVFAGIARLLDRLPADAPHYDEYVTNFVKVAAALKNAQQDDGFWGADLIEPHHINAPESSGTTFFVYGMAIGVRLGLLDADTYMPVIEKGWLALANTALQDSGRLGWAQGVAHEPYMAYARAGSSQPYTVGSYLAASGEIYHLLADSNIAKNKSVTCSKEPQPSVAPCSQAVDGNLAGHKRWSADEFPAWIEIDLGEISELSAFRGNFYFDRDYQYKVEVKVDAGSQYETVIDQSENTDGRASLIGFPDNTFGRYVRVTVEGAATYNGPWVSVREIEVFGKPSTLESIALNKSVSCSDEPQPQYSCDQIVDGKTGSADRWSAMTFPQSVTVDLGDLHTLNGFALSALYNRNYDYKIEVKATQEADYQTIAQINGGDGSGQYQSLPQIVARFAKLTVTGIANNTSNWVSLREWDLYGREYTPELIQPASYTCNKEPQAQYGCENLFDGSTSSGDRWSTDGYGIVDIDFGSQKALRAYSLSTYQDRKYGYKLEALAASGNYEVIDERDSASAQPGVQHILANPVNTSKLRLTVTEFPPGIIPWTSLTELSMYE</sequence>
<dbReference type="PATRIC" id="fig|1260221.3.peg.4081"/>
<dbReference type="AlphaFoldDB" id="U4KBH9"/>
<dbReference type="SUPFAM" id="SSF48208">
    <property type="entry name" value="Six-hairpin glycosidases"/>
    <property type="match status" value="1"/>
</dbReference>
<dbReference type="EMBL" id="FO203527">
    <property type="protein sequence ID" value="CCO60220.1"/>
    <property type="molecule type" value="Genomic_DNA"/>
</dbReference>
<proteinExistence type="predicted"/>
<feature type="chain" id="PRO_5004650210" evidence="2">
    <location>
        <begin position="24"/>
        <end position="775"/>
    </location>
</feature>